<dbReference type="Proteomes" id="UP001175228">
    <property type="component" value="Unassembled WGS sequence"/>
</dbReference>
<gene>
    <name evidence="2" type="ORF">EDD18DRAFT_1107757</name>
</gene>
<proteinExistence type="predicted"/>
<dbReference type="EMBL" id="JAUEPU010000023">
    <property type="protein sequence ID" value="KAK0493768.1"/>
    <property type="molecule type" value="Genomic_DNA"/>
</dbReference>
<keyword evidence="3" id="KW-1185">Reference proteome</keyword>
<name>A0AA39UM44_9AGAR</name>
<evidence type="ECO:0000313" key="2">
    <source>
        <dbReference type="EMBL" id="KAK0493768.1"/>
    </source>
</evidence>
<evidence type="ECO:0000256" key="1">
    <source>
        <dbReference type="SAM" id="Phobius"/>
    </source>
</evidence>
<feature type="transmembrane region" description="Helical" evidence="1">
    <location>
        <begin position="99"/>
        <end position="117"/>
    </location>
</feature>
<dbReference type="AlphaFoldDB" id="A0AA39UM44"/>
<protein>
    <submittedName>
        <fullName evidence="2">Uncharacterized protein</fullName>
    </submittedName>
</protein>
<keyword evidence="1" id="KW-0472">Membrane</keyword>
<reference evidence="2" key="1">
    <citation type="submission" date="2023-06" db="EMBL/GenBank/DDBJ databases">
        <authorList>
            <consortium name="Lawrence Berkeley National Laboratory"/>
            <person name="Ahrendt S."/>
            <person name="Sahu N."/>
            <person name="Indic B."/>
            <person name="Wong-Bajracharya J."/>
            <person name="Merenyi Z."/>
            <person name="Ke H.-M."/>
            <person name="Monk M."/>
            <person name="Kocsube S."/>
            <person name="Drula E."/>
            <person name="Lipzen A."/>
            <person name="Balint B."/>
            <person name="Henrissat B."/>
            <person name="Andreopoulos B."/>
            <person name="Martin F.M."/>
            <person name="Harder C.B."/>
            <person name="Rigling D."/>
            <person name="Ford K.L."/>
            <person name="Foster G.D."/>
            <person name="Pangilinan J."/>
            <person name="Papanicolaou A."/>
            <person name="Barry K."/>
            <person name="LaButti K."/>
            <person name="Viragh M."/>
            <person name="Koriabine M."/>
            <person name="Yan M."/>
            <person name="Riley R."/>
            <person name="Champramary S."/>
            <person name="Plett K.L."/>
            <person name="Tsai I.J."/>
            <person name="Slot J."/>
            <person name="Sipos G."/>
            <person name="Plett J."/>
            <person name="Nagy L.G."/>
            <person name="Grigoriev I.V."/>
        </authorList>
    </citation>
    <scope>NUCLEOTIDE SEQUENCE</scope>
    <source>
        <strain evidence="2">HWK02</strain>
    </source>
</reference>
<keyword evidence="1" id="KW-1133">Transmembrane helix</keyword>
<evidence type="ECO:0000313" key="3">
    <source>
        <dbReference type="Proteomes" id="UP001175228"/>
    </source>
</evidence>
<sequence>MAYKLVIHFVGPYYISLAIPPSSYWNMMASIPTKCGDTCAEISTLTRLPKKTLYDLPEETMSDIAHFTCTGTDSASHLIGQDSVLLARQSLRVFMLRRIILSLTISTLLLSIAVMFSEIALEGCVYSAVDYMTIFAHPSFHRLSLGAEDRSVCQSQLVTDLVASQDMPDNSNIVQLNTLVYCMERGTSYLVQSPAIQTYFLSGVCRLNRLFFQGDFDVQMFVQGVIDSNGVTLQYLDVMLYDFDNMLGPINSDGVAFNLSNYPNTAQLAELLKVLFKEEGIEFDSNVYCDVGIDM</sequence>
<accession>A0AA39UM44</accession>
<keyword evidence="1" id="KW-0812">Transmembrane</keyword>
<organism evidence="2 3">
    <name type="scientific">Armillaria luteobubalina</name>
    <dbReference type="NCBI Taxonomy" id="153913"/>
    <lineage>
        <taxon>Eukaryota</taxon>
        <taxon>Fungi</taxon>
        <taxon>Dikarya</taxon>
        <taxon>Basidiomycota</taxon>
        <taxon>Agaricomycotina</taxon>
        <taxon>Agaricomycetes</taxon>
        <taxon>Agaricomycetidae</taxon>
        <taxon>Agaricales</taxon>
        <taxon>Marasmiineae</taxon>
        <taxon>Physalacriaceae</taxon>
        <taxon>Armillaria</taxon>
    </lineage>
</organism>
<comment type="caution">
    <text evidence="2">The sequence shown here is derived from an EMBL/GenBank/DDBJ whole genome shotgun (WGS) entry which is preliminary data.</text>
</comment>